<dbReference type="InterPro" id="IPR006059">
    <property type="entry name" value="SBP"/>
</dbReference>
<proteinExistence type="predicted"/>
<dbReference type="Pfam" id="PF01547">
    <property type="entry name" value="SBP_bac_1"/>
    <property type="match status" value="1"/>
</dbReference>
<dbReference type="PANTHER" id="PTHR43649:SF12">
    <property type="entry name" value="DIACETYLCHITOBIOSE BINDING PROTEIN DASA"/>
    <property type="match status" value="1"/>
</dbReference>
<dbReference type="InterPro" id="IPR050490">
    <property type="entry name" value="Bact_solute-bd_prot1"/>
</dbReference>
<protein>
    <submittedName>
        <fullName evidence="1">Extracellular solute-binding protein</fullName>
    </submittedName>
</protein>
<name>A0A9D5JY68_9BACT</name>
<gene>
    <name evidence="1" type="ORF">GF339_17290</name>
</gene>
<dbReference type="EMBL" id="WJJP01000565">
    <property type="protein sequence ID" value="MBD3326343.1"/>
    <property type="molecule type" value="Genomic_DNA"/>
</dbReference>
<dbReference type="CDD" id="cd13585">
    <property type="entry name" value="PBP2_TMBP_like"/>
    <property type="match status" value="1"/>
</dbReference>
<dbReference type="AlphaFoldDB" id="A0A9D5JY68"/>
<dbReference type="Proteomes" id="UP000649604">
    <property type="component" value="Unassembled WGS sequence"/>
</dbReference>
<evidence type="ECO:0000313" key="1">
    <source>
        <dbReference type="EMBL" id="MBD3326343.1"/>
    </source>
</evidence>
<accession>A0A9D5JY68</accession>
<reference evidence="1" key="1">
    <citation type="submission" date="2019-11" db="EMBL/GenBank/DDBJ databases">
        <title>Microbial mats filling the niche in hypersaline microbial mats.</title>
        <authorList>
            <person name="Wong H.L."/>
            <person name="Macleod F.I."/>
            <person name="White R.A. III"/>
            <person name="Burns B.P."/>
        </authorList>
    </citation>
    <scope>NUCLEOTIDE SEQUENCE</scope>
    <source>
        <strain evidence="1">Rbin_158</strain>
    </source>
</reference>
<sequence>MNCIRNTIRHFAGLAVFTLILVGLSLTVHAQGEGIWYGEQPEWAQGVEELTVFNLGEVEYDPAITELALAFEALTGIHVNIYPAPSATLLEEASRSLSLGEGTYDVLDFPPSWTMPDWVDAGWIVPLDDVIPARMRDQWYESLIPSTMKDGKTYFIRHQVEVRMLMYRQDLAEDAGYSEPPKDWDELVDLAKKLTVDTDGDGNIDQWGYAYSASPTGETILETFGSFLNMAGGKLWNDDGTAAFNSPEGEAALQFMVDLVHKHKVTPPGVITYREGQMSDMISAGAVAMAEMDNSLMQRTLSTDPYGPNIAVTAPIARQADMEPGEDIFYQGKGIAYCVNKNSEHVEAAKRLAVFVGGYMSNWFEGAVELNFPANQEVLNSPYLQGRIPFFAEQMKVAQASREDTHSDLPLIQDILARGVTSAIQQERTPKEALDWMVEEMERQQIF</sequence>
<organism evidence="1 2">
    <name type="scientific">candidate division KSB3 bacterium</name>
    <dbReference type="NCBI Taxonomy" id="2044937"/>
    <lineage>
        <taxon>Bacteria</taxon>
        <taxon>candidate division KSB3</taxon>
    </lineage>
</organism>
<dbReference type="PANTHER" id="PTHR43649">
    <property type="entry name" value="ARABINOSE-BINDING PROTEIN-RELATED"/>
    <property type="match status" value="1"/>
</dbReference>
<comment type="caution">
    <text evidence="1">The sequence shown here is derived from an EMBL/GenBank/DDBJ whole genome shotgun (WGS) entry which is preliminary data.</text>
</comment>
<evidence type="ECO:0000313" key="2">
    <source>
        <dbReference type="Proteomes" id="UP000649604"/>
    </source>
</evidence>
<dbReference type="SUPFAM" id="SSF53850">
    <property type="entry name" value="Periplasmic binding protein-like II"/>
    <property type="match status" value="1"/>
</dbReference>
<dbReference type="Gene3D" id="3.40.190.10">
    <property type="entry name" value="Periplasmic binding protein-like II"/>
    <property type="match status" value="2"/>
</dbReference>